<proteinExistence type="predicted"/>
<accession>A0A2P5I254</accession>
<comment type="caution">
    <text evidence="1">The sequence shown here is derived from an EMBL/GenBank/DDBJ whole genome shotgun (WGS) entry which is preliminary data.</text>
</comment>
<dbReference type="Proteomes" id="UP000094444">
    <property type="component" value="Unassembled WGS sequence"/>
</dbReference>
<gene>
    <name evidence="1" type="ORF">DHEL01_v205046</name>
</gene>
<sequence length="67" mass="7621">MEINEQVYLRAEAALRSETNLMELEARKLMRMIPGLTRSQIEDYTVFEIIKSGFNGGRGADQDGRAE</sequence>
<organism evidence="1 2">
    <name type="scientific">Diaporthe helianthi</name>
    <dbReference type="NCBI Taxonomy" id="158607"/>
    <lineage>
        <taxon>Eukaryota</taxon>
        <taxon>Fungi</taxon>
        <taxon>Dikarya</taxon>
        <taxon>Ascomycota</taxon>
        <taxon>Pezizomycotina</taxon>
        <taxon>Sordariomycetes</taxon>
        <taxon>Sordariomycetidae</taxon>
        <taxon>Diaporthales</taxon>
        <taxon>Diaporthaceae</taxon>
        <taxon>Diaporthe</taxon>
    </lineage>
</organism>
<name>A0A2P5I254_DIAHE</name>
<evidence type="ECO:0000313" key="1">
    <source>
        <dbReference type="EMBL" id="POS76564.1"/>
    </source>
</evidence>
<protein>
    <submittedName>
        <fullName evidence="1">Uncharacterized protein</fullName>
    </submittedName>
</protein>
<dbReference type="AlphaFoldDB" id="A0A2P5I254"/>
<evidence type="ECO:0000313" key="2">
    <source>
        <dbReference type="Proteomes" id="UP000094444"/>
    </source>
</evidence>
<reference evidence="1" key="1">
    <citation type="submission" date="2017-09" db="EMBL/GenBank/DDBJ databases">
        <title>Polyketide synthases of a Diaporthe helianthi virulent isolate.</title>
        <authorList>
            <person name="Baroncelli R."/>
        </authorList>
    </citation>
    <scope>NUCLEOTIDE SEQUENCE [LARGE SCALE GENOMIC DNA]</scope>
    <source>
        <strain evidence="1">7/96</strain>
    </source>
</reference>
<dbReference type="InParanoid" id="A0A2P5I254"/>
<dbReference type="EMBL" id="MAVT02000356">
    <property type="protein sequence ID" value="POS76564.1"/>
    <property type="molecule type" value="Genomic_DNA"/>
</dbReference>
<keyword evidence="2" id="KW-1185">Reference proteome</keyword>